<gene>
    <name evidence="5 7" type="primary">spp-10</name>
    <name evidence="7" type="ORF">C28C12.7</name>
    <name evidence="5" type="ORF">CELE_C28C12.7</name>
</gene>
<dbReference type="InterPro" id="IPR008138">
    <property type="entry name" value="SapB_2"/>
</dbReference>
<sequence>MKYFILTLAVLGSTLAYSKQNMLDTNRVQAEVIENSSCEECENVIKRISEAAKDPKKIEELKIVLGMMCRETSYADECRLFVSQLDKFIDKLQPFLKNPHAVCTRLHICSNKKIDSFRRILLEFAKRAQKTFDAPAIVCDECQFVVKELKTVVEDKKSQAEARDFLRENVCKSLGQYRGFCDLVVDEYLPQFIQELDAILQDPHQVCVDIKACNSASAQGLKARKYVGILGYFQRHFL</sequence>
<dbReference type="PROSITE" id="PS50015">
    <property type="entry name" value="SAP_B"/>
    <property type="match status" value="2"/>
</dbReference>
<dbReference type="OrthoDB" id="69496at2759"/>
<dbReference type="PANTHER" id="PTHR11480:SF3">
    <property type="entry name" value="BCDNA.GH08312"/>
    <property type="match status" value="1"/>
</dbReference>
<dbReference type="HOGENOM" id="CLU_1171545_0_0_1"/>
<dbReference type="SUPFAM" id="SSF47862">
    <property type="entry name" value="Saposin"/>
    <property type="match status" value="2"/>
</dbReference>
<dbReference type="Pfam" id="PF05184">
    <property type="entry name" value="SapB_1"/>
    <property type="match status" value="1"/>
</dbReference>
<evidence type="ECO:0000313" key="6">
    <source>
        <dbReference type="Proteomes" id="UP000001940"/>
    </source>
</evidence>
<name>Q4JFH6_CAEEL</name>
<dbReference type="AGR" id="WB:WBGene00004995"/>
<dbReference type="CTD" id="177651"/>
<keyword evidence="1" id="KW-1015">Disulfide bond</keyword>
<accession>Q4JFH6</accession>
<dbReference type="Bgee" id="WBGene00004995">
    <property type="expression patterns" value="Expressed in adult organism and 4 other cell types or tissues"/>
</dbReference>
<dbReference type="AlphaFoldDB" id="Q4JFH6"/>
<dbReference type="UCSC" id="C28C12.7a.1">
    <property type="organism name" value="c. elegans"/>
</dbReference>
<keyword evidence="6" id="KW-1185">Reference proteome</keyword>
<feature type="chain" id="PRO_5004239044" evidence="3">
    <location>
        <begin position="17"/>
        <end position="238"/>
    </location>
</feature>
<dbReference type="Proteomes" id="UP000001940">
    <property type="component" value="Chromosome IV"/>
</dbReference>
<dbReference type="GeneID" id="177651"/>
<dbReference type="Pfam" id="PF03489">
    <property type="entry name" value="SapB_2"/>
    <property type="match status" value="2"/>
</dbReference>
<dbReference type="PANTHER" id="PTHR11480">
    <property type="entry name" value="SAPOSIN-RELATED"/>
    <property type="match status" value="1"/>
</dbReference>
<dbReference type="InterPro" id="IPR007856">
    <property type="entry name" value="SapB_1"/>
</dbReference>
<keyword evidence="8" id="KW-1267">Proteomics identification</keyword>
<dbReference type="InterPro" id="IPR051428">
    <property type="entry name" value="Sphingo_Act-Surfact_Prot"/>
</dbReference>
<dbReference type="InterPro" id="IPR008139">
    <property type="entry name" value="SaposinB_dom"/>
</dbReference>
<dbReference type="SMART" id="SM00741">
    <property type="entry name" value="SapB"/>
    <property type="match status" value="2"/>
</dbReference>
<evidence type="ECO:0000256" key="1">
    <source>
        <dbReference type="ARBA" id="ARBA00023157"/>
    </source>
</evidence>
<feature type="signal peptide" evidence="3">
    <location>
        <begin position="1"/>
        <end position="16"/>
    </location>
</feature>
<dbReference type="Gene3D" id="1.10.225.10">
    <property type="entry name" value="Saposin-like"/>
    <property type="match status" value="2"/>
</dbReference>
<dbReference type="ExpressionAtlas" id="Q4JFH6">
    <property type="expression patterns" value="baseline and differential"/>
</dbReference>
<feature type="domain" description="Saposin B-type" evidence="4">
    <location>
        <begin position="135"/>
        <end position="217"/>
    </location>
</feature>
<evidence type="ECO:0000313" key="7">
    <source>
        <dbReference type="WormBase" id="C28C12.7a"/>
    </source>
</evidence>
<proteinExistence type="evidence at protein level"/>
<protein>
    <submittedName>
        <fullName evidence="5">Saposin B-type domain-containing protein</fullName>
    </submittedName>
</protein>
<dbReference type="PeptideAtlas" id="Q4JFH6"/>
<feature type="domain" description="Saposin B-type" evidence="4">
    <location>
        <begin position="34"/>
        <end position="113"/>
    </location>
</feature>
<evidence type="ECO:0000256" key="3">
    <source>
        <dbReference type="SAM" id="SignalP"/>
    </source>
</evidence>
<organism evidence="5 6">
    <name type="scientific">Caenorhabditis elegans</name>
    <dbReference type="NCBI Taxonomy" id="6239"/>
    <lineage>
        <taxon>Eukaryota</taxon>
        <taxon>Metazoa</taxon>
        <taxon>Ecdysozoa</taxon>
        <taxon>Nematoda</taxon>
        <taxon>Chromadorea</taxon>
        <taxon>Rhabditida</taxon>
        <taxon>Rhabditina</taxon>
        <taxon>Rhabditomorpha</taxon>
        <taxon>Rhabditoidea</taxon>
        <taxon>Rhabditidae</taxon>
        <taxon>Peloderinae</taxon>
        <taxon>Caenorhabditis</taxon>
    </lineage>
</organism>
<evidence type="ECO:0007829" key="8">
    <source>
        <dbReference type="PeptideAtlas" id="Q4JFH6"/>
    </source>
</evidence>
<evidence type="ECO:0000313" key="5">
    <source>
        <dbReference type="EMBL" id="CCD64008.1"/>
    </source>
</evidence>
<keyword evidence="3" id="KW-0732">Signal</keyword>
<dbReference type="GO" id="GO:0006629">
    <property type="term" value="P:lipid metabolic process"/>
    <property type="evidence" value="ECO:0007669"/>
    <property type="project" value="InterPro"/>
</dbReference>
<evidence type="ECO:0000259" key="4">
    <source>
        <dbReference type="PROSITE" id="PS50015"/>
    </source>
</evidence>
<evidence type="ECO:0000256" key="2">
    <source>
        <dbReference type="ARBA" id="ARBA00023180"/>
    </source>
</evidence>
<dbReference type="SMR" id="Q4JFH6"/>
<dbReference type="EMBL" id="BX284604">
    <property type="protein sequence ID" value="CCD64008.1"/>
    <property type="molecule type" value="Genomic_DNA"/>
</dbReference>
<reference evidence="5 6" key="1">
    <citation type="journal article" date="1998" name="Science">
        <title>Genome sequence of the nematode C. elegans: a platform for investigating biology.</title>
        <authorList>
            <consortium name="The C. elegans sequencing consortium"/>
            <person name="Sulson J.E."/>
            <person name="Waterston R."/>
        </authorList>
    </citation>
    <scope>NUCLEOTIDE SEQUENCE [LARGE SCALE GENOMIC DNA]</scope>
    <source>
        <strain evidence="5 6">Bristol N2</strain>
    </source>
</reference>
<keyword evidence="2" id="KW-0325">Glycoprotein</keyword>
<dbReference type="RefSeq" id="NP_741466.1">
    <property type="nucleotide sequence ID" value="NM_171400.6"/>
</dbReference>
<dbReference type="WormBase" id="C28C12.7a">
    <property type="protein sequence ID" value="CE29486"/>
    <property type="gene ID" value="WBGene00004995"/>
    <property type="gene designation" value="spp-10"/>
</dbReference>
<dbReference type="InterPro" id="IPR011001">
    <property type="entry name" value="Saposin-like"/>
</dbReference>